<dbReference type="OrthoDB" id="2566at10239"/>
<evidence type="ECO:0000313" key="1">
    <source>
        <dbReference type="EMBL" id="AKC91748.1"/>
    </source>
</evidence>
<organism evidence="1 2">
    <name type="scientific">Lambdina fiscellaria nucleopolyhedrovirus</name>
    <dbReference type="NCBI Taxonomy" id="1642929"/>
    <lineage>
        <taxon>Viruses</taxon>
        <taxon>Viruses incertae sedis</taxon>
        <taxon>Naldaviricetes</taxon>
        <taxon>Lefavirales</taxon>
        <taxon>Baculoviridae</taxon>
        <taxon>Alphabaculovirus</taxon>
        <taxon>Alphabaculovirus lafiscellariae</taxon>
    </lineage>
</organism>
<evidence type="ECO:0000313" key="2">
    <source>
        <dbReference type="Proteomes" id="UP000201190"/>
    </source>
</evidence>
<keyword evidence="2" id="KW-1185">Reference proteome</keyword>
<proteinExistence type="predicted"/>
<dbReference type="KEGG" id="vg:24170952"/>
<dbReference type="GO" id="GO:0003677">
    <property type="term" value="F:DNA binding"/>
    <property type="evidence" value="ECO:0007669"/>
    <property type="project" value="InterPro"/>
</dbReference>
<dbReference type="RefSeq" id="YP_009133331.1">
    <property type="nucleotide sequence ID" value="NC_026922.1"/>
</dbReference>
<sequence>MKRADNRRHRHANTGNGVEDATTKTTILPFVKNVDAAAAATPQDLRAYFLSDENVKLLKTVFEFFKDYAQGKYRVNNLASMNCKDVRRPEVIAQTACNQCKTPFDGAPFTKLVCVIDERVVDNNENADYTKHGIVCGSCGEKYGCKEITDNMGDNDSIRDRDNNSGDGDGVYHKRVYALPVFPRLTFATLEQLCRLGFVTKYLFLIDVDDYKIVRRIKEDDLRNVYFSFCKLIKEKAPYEQIVSVSMITYAQTLFTETSRGCCIELDEKGGGAKSVIGFDDARCQLTQFIKTHTFGGLYYFYEVTKRVYRNYSFDYVLYYAVSPIAHDDNDYRLDCSKCKTKIYKNNIILYCSKCGFMNRSQCIKQMNDVNRRRTCIDDLQNMKFFKECVKAHKTVANCILYYDMNVYNKMLASKK</sequence>
<dbReference type="GO" id="GO:0008270">
    <property type="term" value="F:zinc ion binding"/>
    <property type="evidence" value="ECO:0007669"/>
    <property type="project" value="InterPro"/>
</dbReference>
<reference evidence="1 2" key="1">
    <citation type="journal article" date="2015" name="Genome Announc.">
        <title>Genome Sequence of an Alphabaculovirus Isolated from the Oak Looper, Lambdina fiscellaria, Contains a Putative 2-Kilobase-Pair Transposable Element Encoding a Transposase and a FLYWCH Domain-Containing Protein.</title>
        <authorList>
            <person name="Rohrmann G.F."/>
            <person name="Erlandson M.A."/>
            <person name="Theilmann D.A."/>
        </authorList>
    </citation>
    <scope>NUCLEOTIDE SEQUENCE [LARGE SCALE GENOMIC DNA]</scope>
    <source>
        <strain evidence="1">GR15</strain>
    </source>
</reference>
<protein>
    <submittedName>
        <fullName evidence="1">Me53</fullName>
    </submittedName>
</protein>
<dbReference type="GeneID" id="24170952"/>
<dbReference type="Pfam" id="PF06061">
    <property type="entry name" value="Baculo_ME53"/>
    <property type="match status" value="1"/>
</dbReference>
<dbReference type="Proteomes" id="UP000201190">
    <property type="component" value="Segment"/>
</dbReference>
<accession>A0A0E3Z645</accession>
<dbReference type="EMBL" id="KP752043">
    <property type="protein sequence ID" value="AKC91748.1"/>
    <property type="molecule type" value="Genomic_DNA"/>
</dbReference>
<dbReference type="InterPro" id="IPR010336">
    <property type="entry name" value="Baculo_ME53"/>
</dbReference>
<name>A0A0E3Z645_9ABAC</name>